<accession>A0A5J4L5W7</accession>
<dbReference type="HAMAP" id="MF_01974">
    <property type="entry name" value="MetAP_1"/>
    <property type="match status" value="1"/>
</dbReference>
<dbReference type="InterPro" id="IPR001714">
    <property type="entry name" value="Pept_M24_MAP"/>
</dbReference>
<dbReference type="NCBIfam" id="TIGR00500">
    <property type="entry name" value="met_pdase_I"/>
    <property type="match status" value="1"/>
</dbReference>
<dbReference type="CDD" id="cd01086">
    <property type="entry name" value="MetAP1"/>
    <property type="match status" value="1"/>
</dbReference>
<dbReference type="InterPro" id="IPR000994">
    <property type="entry name" value="Pept_M24"/>
</dbReference>
<dbReference type="GO" id="GO:0046872">
    <property type="term" value="F:metal ion binding"/>
    <property type="evidence" value="ECO:0007669"/>
    <property type="project" value="UniProtKB-KW"/>
</dbReference>
<keyword evidence="4" id="KW-0378">Hydrolase</keyword>
<dbReference type="PANTHER" id="PTHR43330:SF27">
    <property type="entry name" value="METHIONINE AMINOPEPTIDASE"/>
    <property type="match status" value="1"/>
</dbReference>
<dbReference type="InterPro" id="IPR036005">
    <property type="entry name" value="Creatinase/aminopeptidase-like"/>
</dbReference>
<keyword evidence="1 6" id="KW-0031">Aminopeptidase</keyword>
<feature type="domain" description="Peptidase M24" evidence="5">
    <location>
        <begin position="12"/>
        <end position="240"/>
    </location>
</feature>
<dbReference type="Gene3D" id="3.90.230.10">
    <property type="entry name" value="Creatinase/methionine aminopeptidase superfamily"/>
    <property type="match status" value="1"/>
</dbReference>
<dbReference type="GO" id="GO:0006508">
    <property type="term" value="P:proteolysis"/>
    <property type="evidence" value="ECO:0007669"/>
    <property type="project" value="UniProtKB-KW"/>
</dbReference>
<name>A0A5J4L5W7_9ZZZZ</name>
<evidence type="ECO:0000256" key="4">
    <source>
        <dbReference type="ARBA" id="ARBA00022801"/>
    </source>
</evidence>
<dbReference type="PANTHER" id="PTHR43330">
    <property type="entry name" value="METHIONINE AMINOPEPTIDASE"/>
    <property type="match status" value="1"/>
</dbReference>
<protein>
    <submittedName>
        <fullName evidence="6">Type I methionyl aminopeptidase</fullName>
    </submittedName>
</protein>
<dbReference type="InterPro" id="IPR002467">
    <property type="entry name" value="Pept_M24A_MAP1"/>
</dbReference>
<comment type="caution">
    <text evidence="6">The sequence shown here is derived from an EMBL/GenBank/DDBJ whole genome shotgun (WGS) entry which is preliminary data.</text>
</comment>
<dbReference type="AlphaFoldDB" id="A0A5J4L5W7"/>
<keyword evidence="2" id="KW-0645">Protease</keyword>
<dbReference type="EMBL" id="BLAB01000001">
    <property type="protein sequence ID" value="GER92926.1"/>
    <property type="molecule type" value="Genomic_DNA"/>
</dbReference>
<keyword evidence="3" id="KW-0479">Metal-binding</keyword>
<reference evidence="6" key="1">
    <citation type="submission" date="2019-10" db="EMBL/GenBank/DDBJ databases">
        <title>Metagenomic sequencing of thiosulfate-disproportionating enrichment culture.</title>
        <authorList>
            <person name="Umezawa K."/>
            <person name="Kojima H."/>
            <person name="Fukui M."/>
        </authorList>
    </citation>
    <scope>NUCLEOTIDE SEQUENCE</scope>
    <source>
        <strain evidence="6">45J</strain>
    </source>
</reference>
<dbReference type="GO" id="GO:0070006">
    <property type="term" value="F:metalloaminopeptidase activity"/>
    <property type="evidence" value="ECO:0007669"/>
    <property type="project" value="InterPro"/>
</dbReference>
<dbReference type="PRINTS" id="PR00599">
    <property type="entry name" value="MAPEPTIDASE"/>
</dbReference>
<evidence type="ECO:0000259" key="5">
    <source>
        <dbReference type="Pfam" id="PF00557"/>
    </source>
</evidence>
<dbReference type="PROSITE" id="PS00680">
    <property type="entry name" value="MAP_1"/>
    <property type="match status" value="1"/>
</dbReference>
<dbReference type="SUPFAM" id="SSF55920">
    <property type="entry name" value="Creatinase/aminopeptidase"/>
    <property type="match status" value="1"/>
</dbReference>
<evidence type="ECO:0000313" key="6">
    <source>
        <dbReference type="EMBL" id="GER92926.1"/>
    </source>
</evidence>
<proteinExistence type="inferred from homology"/>
<evidence type="ECO:0000256" key="3">
    <source>
        <dbReference type="ARBA" id="ARBA00022723"/>
    </source>
</evidence>
<organism evidence="6">
    <name type="scientific">hot springs metagenome</name>
    <dbReference type="NCBI Taxonomy" id="433727"/>
    <lineage>
        <taxon>unclassified sequences</taxon>
        <taxon>metagenomes</taxon>
        <taxon>ecological metagenomes</taxon>
    </lineage>
</organism>
<evidence type="ECO:0000256" key="1">
    <source>
        <dbReference type="ARBA" id="ARBA00022438"/>
    </source>
</evidence>
<dbReference type="Pfam" id="PF00557">
    <property type="entry name" value="Peptidase_M24"/>
    <property type="match status" value="1"/>
</dbReference>
<dbReference type="GO" id="GO:0005829">
    <property type="term" value="C:cytosol"/>
    <property type="evidence" value="ECO:0007669"/>
    <property type="project" value="TreeGrafter"/>
</dbReference>
<evidence type="ECO:0000256" key="2">
    <source>
        <dbReference type="ARBA" id="ARBA00022670"/>
    </source>
</evidence>
<gene>
    <name evidence="6" type="ORF">A45J_0657</name>
</gene>
<sequence length="249" mass="26684">MIIIKSQVEINKIAAACRIVAEVLEGLKTFVKEGMSTADIETYVDTEITKRGAIPAFKGYRGYPSSVCISVNDQVVHGIPSRTTRLKNGDIVSIDLGAILDGFYGDAALTIPVGRIGFDASRLIMVTEEAFYRGIEKAVVGNRVSDISAAIQAYVESNGFSVVRAFVGHGIGRSLHEEPQIPNFGKPGQGPRLKEGMTIAIEPMVNIGGPDIRILDDGWTAVTADGSLSAHYEHTVAITKNGPKILTKL</sequence>